<name>A0A3S7UZA8_9BACT</name>
<feature type="region of interest" description="Disordered" evidence="1">
    <location>
        <begin position="151"/>
        <end position="209"/>
    </location>
</feature>
<protein>
    <submittedName>
        <fullName evidence="2">Uncharacterized protein</fullName>
    </submittedName>
</protein>
<dbReference type="AlphaFoldDB" id="A0A3S7UZA8"/>
<organism evidence="2">
    <name type="scientific">Byssovorax cruenta</name>
    <dbReference type="NCBI Taxonomy" id="293647"/>
    <lineage>
        <taxon>Bacteria</taxon>
        <taxon>Pseudomonadati</taxon>
        <taxon>Myxococcota</taxon>
        <taxon>Polyangia</taxon>
        <taxon>Polyangiales</taxon>
        <taxon>Polyangiaceae</taxon>
        <taxon>Byssovorax</taxon>
    </lineage>
</organism>
<sequence>MAEQEDDLPLRDEVPPTERKVPPAEGSSPGKHGAPADSEKTDGDRKRLFERAIPEILKRVVERAVESGATRLAEGPESLRHFVQDMKLPKEVLHYLYTQIDDTKNGLYRVVAKEIRDVLEHTKFADELTAALTKLSFEIKTEIRFIPNDTAVSAKRDREPGAGKDGDDEGEAGPRLPKPEVTSQISVKDRSVKDRSKDARRERRGREDT</sequence>
<evidence type="ECO:0000256" key="1">
    <source>
        <dbReference type="SAM" id="MobiDB-lite"/>
    </source>
</evidence>
<reference evidence="2" key="1">
    <citation type="journal article" date="2018" name="J. Ind. Microbiol. Biotechnol.">
        <title>Genome mining reveals uncommon alkylpyrones as type III PKS products from myxobacteria.</title>
        <authorList>
            <person name="Hug J.J."/>
            <person name="Panter F."/>
            <person name="Krug D."/>
            <person name="Muller R."/>
        </authorList>
    </citation>
    <scope>NUCLEOTIDE SEQUENCE</scope>
    <source>
        <strain evidence="2">MSr4204</strain>
    </source>
</reference>
<dbReference type="EMBL" id="MH908916">
    <property type="protein sequence ID" value="AYM54076.1"/>
    <property type="molecule type" value="Genomic_DNA"/>
</dbReference>
<evidence type="ECO:0000313" key="2">
    <source>
        <dbReference type="EMBL" id="AYM54076.1"/>
    </source>
</evidence>
<proteinExistence type="predicted"/>
<feature type="region of interest" description="Disordered" evidence="1">
    <location>
        <begin position="1"/>
        <end position="45"/>
    </location>
</feature>
<feature type="compositionally biased region" description="Basic and acidic residues" evidence="1">
    <location>
        <begin position="154"/>
        <end position="165"/>
    </location>
</feature>
<feature type="compositionally biased region" description="Basic and acidic residues" evidence="1">
    <location>
        <begin position="187"/>
        <end position="209"/>
    </location>
</feature>
<accession>A0A3S7UZA8</accession>
<feature type="compositionally biased region" description="Basic and acidic residues" evidence="1">
    <location>
        <begin position="8"/>
        <end position="22"/>
    </location>
</feature>